<keyword evidence="6" id="KW-0732">Signal</keyword>
<evidence type="ECO:0000256" key="6">
    <source>
        <dbReference type="SAM" id="SignalP"/>
    </source>
</evidence>
<feature type="signal peptide" evidence="6">
    <location>
        <begin position="1"/>
        <end position="23"/>
    </location>
</feature>
<gene>
    <name evidence="8" type="ORF">BU24DRAFT_402732</name>
</gene>
<evidence type="ECO:0000313" key="9">
    <source>
        <dbReference type="Proteomes" id="UP000799778"/>
    </source>
</evidence>
<name>A0A6A5X7G5_9PLEO</name>
<dbReference type="OrthoDB" id="9996127at2759"/>
<evidence type="ECO:0000313" key="8">
    <source>
        <dbReference type="EMBL" id="KAF2008888.1"/>
    </source>
</evidence>
<dbReference type="Gene3D" id="3.30.465.10">
    <property type="match status" value="1"/>
</dbReference>
<dbReference type="EMBL" id="ML978081">
    <property type="protein sequence ID" value="KAF2008888.1"/>
    <property type="molecule type" value="Genomic_DNA"/>
</dbReference>
<dbReference type="RefSeq" id="XP_033377227.1">
    <property type="nucleotide sequence ID" value="XM_033525539.1"/>
</dbReference>
<evidence type="ECO:0000256" key="3">
    <source>
        <dbReference type="ARBA" id="ARBA00022630"/>
    </source>
</evidence>
<organism evidence="8 9">
    <name type="scientific">Aaosphaeria arxii CBS 175.79</name>
    <dbReference type="NCBI Taxonomy" id="1450172"/>
    <lineage>
        <taxon>Eukaryota</taxon>
        <taxon>Fungi</taxon>
        <taxon>Dikarya</taxon>
        <taxon>Ascomycota</taxon>
        <taxon>Pezizomycotina</taxon>
        <taxon>Dothideomycetes</taxon>
        <taxon>Pleosporomycetidae</taxon>
        <taxon>Pleosporales</taxon>
        <taxon>Pleosporales incertae sedis</taxon>
        <taxon>Aaosphaeria</taxon>
    </lineage>
</organism>
<dbReference type="GO" id="GO:0071949">
    <property type="term" value="F:FAD binding"/>
    <property type="evidence" value="ECO:0007669"/>
    <property type="project" value="InterPro"/>
</dbReference>
<comment type="similarity">
    <text evidence="2">Belongs to the oxygen-dependent FAD-linked oxidoreductase family.</text>
</comment>
<feature type="chain" id="PRO_5025428853" evidence="6">
    <location>
        <begin position="24"/>
        <end position="501"/>
    </location>
</feature>
<dbReference type="InterPro" id="IPR016166">
    <property type="entry name" value="FAD-bd_PCMH"/>
</dbReference>
<dbReference type="InterPro" id="IPR050416">
    <property type="entry name" value="FAD-linked_Oxidoreductase"/>
</dbReference>
<protein>
    <submittedName>
        <fullName evidence="8">FAD-binding domain-containing protein</fullName>
    </submittedName>
</protein>
<sequence>MTISHSLVSLSLVIASYFSQSSATVIRRDDGVPSIRSELGPVLSPEAIIVDSERGNLTEATKRWQVFASPSFDYVVQVANENDIVETVKYANRYSIPFLVVNAGHGEIKSLGGLKKGLQITVRSLKKITVHDNNTATIGGGASNLDITTELWKANKQTVSGTCECVGFLGPLLGGGHGFLQGYHGLAADQLISARVVLANGTIVTASDTSNPKLFWALRGAGHNFGIVTEATVKIYDVPKDDIWYYENFIYQGDSIEAVFGQLNKIKRDTPVQFEHYAVFGRLPQIDPVNALVFFSILYNGPASAADKWVAPFRQFSPIDIQNGTATYPQLSGITGNGINDAICQHENLNRIRYPIYLDRFDPGAGKATFDYFNKTISDHPGLAGSLMLFEGLSTQAVKSVRLDSTAIPHRDYFVLSSPVVTYAPDASLDAIAEDFGRNLRMTLHNASKAEKMHTYVNYAVGEESLENIYGYNSWRVHDLKKHKRAYDPQDRFRWYAPIGV</sequence>
<evidence type="ECO:0000256" key="2">
    <source>
        <dbReference type="ARBA" id="ARBA00005466"/>
    </source>
</evidence>
<evidence type="ECO:0000256" key="4">
    <source>
        <dbReference type="ARBA" id="ARBA00022827"/>
    </source>
</evidence>
<keyword evidence="9" id="KW-1185">Reference proteome</keyword>
<proteinExistence type="inferred from homology"/>
<dbReference type="AlphaFoldDB" id="A0A6A5X7G5"/>
<dbReference type="GO" id="GO:0016491">
    <property type="term" value="F:oxidoreductase activity"/>
    <property type="evidence" value="ECO:0007669"/>
    <property type="project" value="UniProtKB-KW"/>
</dbReference>
<dbReference type="InterPro" id="IPR016169">
    <property type="entry name" value="FAD-bd_PCMH_sub2"/>
</dbReference>
<feature type="domain" description="FAD-binding PCMH-type" evidence="7">
    <location>
        <begin position="67"/>
        <end position="238"/>
    </location>
</feature>
<dbReference type="PROSITE" id="PS51387">
    <property type="entry name" value="FAD_PCMH"/>
    <property type="match status" value="1"/>
</dbReference>
<dbReference type="InterPro" id="IPR036318">
    <property type="entry name" value="FAD-bd_PCMH-like_sf"/>
</dbReference>
<comment type="cofactor">
    <cofactor evidence="1">
        <name>FAD</name>
        <dbReference type="ChEBI" id="CHEBI:57692"/>
    </cofactor>
</comment>
<evidence type="ECO:0000259" key="7">
    <source>
        <dbReference type="PROSITE" id="PS51387"/>
    </source>
</evidence>
<dbReference type="Gene3D" id="3.40.462.20">
    <property type="match status" value="1"/>
</dbReference>
<dbReference type="Pfam" id="PF01565">
    <property type="entry name" value="FAD_binding_4"/>
    <property type="match status" value="1"/>
</dbReference>
<dbReference type="GeneID" id="54282936"/>
<dbReference type="Proteomes" id="UP000799778">
    <property type="component" value="Unassembled WGS sequence"/>
</dbReference>
<keyword evidence="3" id="KW-0285">Flavoprotein</keyword>
<accession>A0A6A5X7G5</accession>
<dbReference type="SUPFAM" id="SSF56176">
    <property type="entry name" value="FAD-binding/transporter-associated domain-like"/>
    <property type="match status" value="1"/>
</dbReference>
<evidence type="ECO:0000256" key="5">
    <source>
        <dbReference type="ARBA" id="ARBA00023002"/>
    </source>
</evidence>
<dbReference type="PANTHER" id="PTHR42973:SF9">
    <property type="entry name" value="FAD-BINDING PCMH-TYPE DOMAIN-CONTAINING PROTEIN-RELATED"/>
    <property type="match status" value="1"/>
</dbReference>
<dbReference type="PANTHER" id="PTHR42973">
    <property type="entry name" value="BINDING OXIDOREDUCTASE, PUTATIVE (AFU_ORTHOLOGUE AFUA_1G17690)-RELATED"/>
    <property type="match status" value="1"/>
</dbReference>
<keyword evidence="4" id="KW-0274">FAD</keyword>
<keyword evidence="5" id="KW-0560">Oxidoreductase</keyword>
<dbReference type="InterPro" id="IPR006094">
    <property type="entry name" value="Oxid_FAD_bind_N"/>
</dbReference>
<reference evidence="8" key="1">
    <citation type="journal article" date="2020" name="Stud. Mycol.">
        <title>101 Dothideomycetes genomes: a test case for predicting lifestyles and emergence of pathogens.</title>
        <authorList>
            <person name="Haridas S."/>
            <person name="Albert R."/>
            <person name="Binder M."/>
            <person name="Bloem J."/>
            <person name="Labutti K."/>
            <person name="Salamov A."/>
            <person name="Andreopoulos B."/>
            <person name="Baker S."/>
            <person name="Barry K."/>
            <person name="Bills G."/>
            <person name="Bluhm B."/>
            <person name="Cannon C."/>
            <person name="Castanera R."/>
            <person name="Culley D."/>
            <person name="Daum C."/>
            <person name="Ezra D."/>
            <person name="Gonzalez J."/>
            <person name="Henrissat B."/>
            <person name="Kuo A."/>
            <person name="Liang C."/>
            <person name="Lipzen A."/>
            <person name="Lutzoni F."/>
            <person name="Magnuson J."/>
            <person name="Mondo S."/>
            <person name="Nolan M."/>
            <person name="Ohm R."/>
            <person name="Pangilinan J."/>
            <person name="Park H.-J."/>
            <person name="Ramirez L."/>
            <person name="Alfaro M."/>
            <person name="Sun H."/>
            <person name="Tritt A."/>
            <person name="Yoshinaga Y."/>
            <person name="Zwiers L.-H."/>
            <person name="Turgeon B."/>
            <person name="Goodwin S."/>
            <person name="Spatafora J."/>
            <person name="Crous P."/>
            <person name="Grigoriev I."/>
        </authorList>
    </citation>
    <scope>NUCLEOTIDE SEQUENCE</scope>
    <source>
        <strain evidence="8">CBS 175.79</strain>
    </source>
</reference>
<evidence type="ECO:0000256" key="1">
    <source>
        <dbReference type="ARBA" id="ARBA00001974"/>
    </source>
</evidence>